<accession>A0ABW9MUV8</accession>
<dbReference type="EMBL" id="JBGMEH010000001">
    <property type="protein sequence ID" value="MFO3715608.1"/>
    <property type="molecule type" value="Genomic_DNA"/>
</dbReference>
<protein>
    <submittedName>
        <fullName evidence="1">Uncharacterized protein</fullName>
    </submittedName>
</protein>
<name>A0ABW9MUV8_9FIRM</name>
<evidence type="ECO:0000313" key="2">
    <source>
        <dbReference type="Proteomes" id="UP001638015"/>
    </source>
</evidence>
<sequence length="94" mass="10866">MENAIVSGETTIIETNEFEWQKNISSGEYLDIESIEIGANNTIALRKKIPFYKYIINYLLLTHYNDLGFSQEEIGDKVIDIFTSIENGEKKPRF</sequence>
<proteinExistence type="predicted"/>
<comment type="caution">
    <text evidence="1">The sequence shown here is derived from an EMBL/GenBank/DDBJ whole genome shotgun (WGS) entry which is preliminary data.</text>
</comment>
<organism evidence="1 2">
    <name type="scientific">Anaerococcus cruorum</name>
    <dbReference type="NCBI Taxonomy" id="3115617"/>
    <lineage>
        <taxon>Bacteria</taxon>
        <taxon>Bacillati</taxon>
        <taxon>Bacillota</taxon>
        <taxon>Tissierellia</taxon>
        <taxon>Tissierellales</taxon>
        <taxon>Peptoniphilaceae</taxon>
        <taxon>Anaerococcus</taxon>
    </lineage>
</organism>
<dbReference type="RefSeq" id="WP_410032431.1">
    <property type="nucleotide sequence ID" value="NZ_JBGMEH010000001.1"/>
</dbReference>
<reference evidence="1 2" key="1">
    <citation type="journal article" date="2025" name="Anaerobe">
        <title>Description of Anaerococcus kampingiae sp. nov., Anaerococcus groningensis sp. nov., Anaerococcus martiniensis sp. nov., and Anaerococcus cruorum sp. nov., isolated from human clinical specimens.</title>
        <authorList>
            <person name="Boiten K.E."/>
            <person name="Meijer J."/>
            <person name="van Wezel E.M."/>
            <person name="Veloo A.C.M."/>
        </authorList>
    </citation>
    <scope>NUCLEOTIDE SEQUENCE [LARGE SCALE GENOMIC DNA]</scope>
    <source>
        <strain evidence="1 2">ENR1039</strain>
    </source>
</reference>
<gene>
    <name evidence="1" type="ORF">ACCQ40_02235</name>
</gene>
<evidence type="ECO:0000313" key="1">
    <source>
        <dbReference type="EMBL" id="MFO3715608.1"/>
    </source>
</evidence>
<keyword evidence="2" id="KW-1185">Reference proteome</keyword>
<dbReference type="Proteomes" id="UP001638015">
    <property type="component" value="Unassembled WGS sequence"/>
</dbReference>